<dbReference type="Gene3D" id="3.30.450.20">
    <property type="entry name" value="PAS domain"/>
    <property type="match status" value="1"/>
</dbReference>
<dbReference type="PROSITE" id="PS50109">
    <property type="entry name" value="HIS_KIN"/>
    <property type="match status" value="1"/>
</dbReference>
<dbReference type="InterPro" id="IPR004358">
    <property type="entry name" value="Sig_transdc_His_kin-like_C"/>
</dbReference>
<dbReference type="InterPro" id="IPR036097">
    <property type="entry name" value="HisK_dim/P_sf"/>
</dbReference>
<dbReference type="AlphaFoldDB" id="A0A364LHE8"/>
<dbReference type="SMART" id="SM00387">
    <property type="entry name" value="HATPase_c"/>
    <property type="match status" value="1"/>
</dbReference>
<dbReference type="InterPro" id="IPR003594">
    <property type="entry name" value="HATPase_dom"/>
</dbReference>
<dbReference type="EMBL" id="MVJN01000008">
    <property type="protein sequence ID" value="RAP35708.1"/>
    <property type="molecule type" value="Genomic_DNA"/>
</dbReference>
<dbReference type="SUPFAM" id="SSF55785">
    <property type="entry name" value="PYP-like sensor domain (PAS domain)"/>
    <property type="match status" value="1"/>
</dbReference>
<dbReference type="Pfam" id="PF02518">
    <property type="entry name" value="HATPase_c"/>
    <property type="match status" value="1"/>
</dbReference>
<dbReference type="CDD" id="cd17546">
    <property type="entry name" value="REC_hyHK_CKI1_RcsC-like"/>
    <property type="match status" value="1"/>
</dbReference>
<evidence type="ECO:0000256" key="7">
    <source>
        <dbReference type="SAM" id="Coils"/>
    </source>
</evidence>
<dbReference type="Gene3D" id="3.30.565.10">
    <property type="entry name" value="Histidine kinase-like ATPase, C-terminal domain"/>
    <property type="match status" value="1"/>
</dbReference>
<reference evidence="12 13" key="1">
    <citation type="submission" date="2017-02" db="EMBL/GenBank/DDBJ databases">
        <title>Legionella quilivanii strain from human: case report and whole genome sequencing analysis.</title>
        <authorList>
            <person name="Lalancette C."/>
            <person name="Leduc J.-M."/>
            <person name="Levesque S."/>
            <person name="Fournier E."/>
            <person name="Saoud J."/>
            <person name="Faucher S.P."/>
            <person name="Bernard K."/>
            <person name="Martineau C."/>
            <person name="Longtin J."/>
        </authorList>
    </citation>
    <scope>NUCLEOTIDE SEQUENCE [LARGE SCALE GENOMIC DNA]</scope>
    <source>
        <strain evidence="12 13">ID143958</strain>
    </source>
</reference>
<dbReference type="InterPro" id="IPR035965">
    <property type="entry name" value="PAS-like_dom_sf"/>
</dbReference>
<feature type="domain" description="Response regulatory" evidence="9">
    <location>
        <begin position="448"/>
        <end position="566"/>
    </location>
</feature>
<dbReference type="InterPro" id="IPR003661">
    <property type="entry name" value="HisK_dim/P_dom"/>
</dbReference>
<dbReference type="CDD" id="cd00088">
    <property type="entry name" value="HPT"/>
    <property type="match status" value="1"/>
</dbReference>
<feature type="modified residue" description="4-aspartylphosphate" evidence="6">
    <location>
        <position position="497"/>
    </location>
</feature>
<dbReference type="InterPro" id="IPR001789">
    <property type="entry name" value="Sig_transdc_resp-reg_receiver"/>
</dbReference>
<feature type="coiled-coil region" evidence="7">
    <location>
        <begin position="153"/>
        <end position="187"/>
    </location>
</feature>
<dbReference type="GO" id="GO:0005524">
    <property type="term" value="F:ATP binding"/>
    <property type="evidence" value="ECO:0007669"/>
    <property type="project" value="UniProtKB-KW"/>
</dbReference>
<dbReference type="InterPro" id="IPR036641">
    <property type="entry name" value="HPT_dom_sf"/>
</dbReference>
<evidence type="ECO:0000256" key="1">
    <source>
        <dbReference type="ARBA" id="ARBA00000085"/>
    </source>
</evidence>
<dbReference type="InterPro" id="IPR000014">
    <property type="entry name" value="PAS"/>
</dbReference>
<evidence type="ECO:0000256" key="2">
    <source>
        <dbReference type="ARBA" id="ARBA00012438"/>
    </source>
</evidence>
<dbReference type="Gene3D" id="1.10.287.130">
    <property type="match status" value="1"/>
</dbReference>
<keyword evidence="12" id="KW-0808">Transferase</keyword>
<dbReference type="InterPro" id="IPR013656">
    <property type="entry name" value="PAS_4"/>
</dbReference>
<evidence type="ECO:0000313" key="13">
    <source>
        <dbReference type="Proteomes" id="UP000249458"/>
    </source>
</evidence>
<name>A0A364LHE8_9GAMM</name>
<evidence type="ECO:0000259" key="10">
    <source>
        <dbReference type="PROSITE" id="PS50113"/>
    </source>
</evidence>
<dbReference type="PROSITE" id="PS50894">
    <property type="entry name" value="HPT"/>
    <property type="match status" value="1"/>
</dbReference>
<dbReference type="Pfam" id="PF00072">
    <property type="entry name" value="Response_reg"/>
    <property type="match status" value="1"/>
</dbReference>
<keyword evidence="7" id="KW-0175">Coiled coil</keyword>
<evidence type="ECO:0000259" key="9">
    <source>
        <dbReference type="PROSITE" id="PS50110"/>
    </source>
</evidence>
<proteinExistence type="predicted"/>
<dbReference type="InterPro" id="IPR036890">
    <property type="entry name" value="HATPase_C_sf"/>
</dbReference>
<comment type="caution">
    <text evidence="12">The sequence shown here is derived from an EMBL/GenBank/DDBJ whole genome shotgun (WGS) entry which is preliminary data.</text>
</comment>
<dbReference type="SUPFAM" id="SSF55874">
    <property type="entry name" value="ATPase domain of HSP90 chaperone/DNA topoisomerase II/histidine kinase"/>
    <property type="match status" value="1"/>
</dbReference>
<dbReference type="Pfam" id="PF08448">
    <property type="entry name" value="PAS_4"/>
    <property type="match status" value="1"/>
</dbReference>
<keyword evidence="3 6" id="KW-0597">Phosphoprotein</keyword>
<dbReference type="RefSeq" id="WP_112220105.1">
    <property type="nucleotide sequence ID" value="NZ_MVJN01000008.1"/>
</dbReference>
<dbReference type="PANTHER" id="PTHR45339">
    <property type="entry name" value="HYBRID SIGNAL TRANSDUCTION HISTIDINE KINASE J"/>
    <property type="match status" value="1"/>
</dbReference>
<organism evidence="12 13">
    <name type="scientific">Legionella quinlivanii</name>
    <dbReference type="NCBI Taxonomy" id="45073"/>
    <lineage>
        <taxon>Bacteria</taxon>
        <taxon>Pseudomonadati</taxon>
        <taxon>Pseudomonadota</taxon>
        <taxon>Gammaproteobacteria</taxon>
        <taxon>Legionellales</taxon>
        <taxon>Legionellaceae</taxon>
        <taxon>Legionella</taxon>
    </lineage>
</organism>
<dbReference type="SUPFAM" id="SSF47226">
    <property type="entry name" value="Histidine-containing phosphotransfer domain, HPT domain"/>
    <property type="match status" value="1"/>
</dbReference>
<dbReference type="Proteomes" id="UP000249458">
    <property type="component" value="Unassembled WGS sequence"/>
</dbReference>
<accession>A0A364LHE8</accession>
<dbReference type="InterPro" id="IPR008207">
    <property type="entry name" value="Sig_transdc_His_kin_Hpt_dom"/>
</dbReference>
<feature type="domain" description="Histidine kinase" evidence="8">
    <location>
        <begin position="187"/>
        <end position="408"/>
    </location>
</feature>
<dbReference type="SMART" id="SM00388">
    <property type="entry name" value="HisKA"/>
    <property type="match status" value="1"/>
</dbReference>
<dbReference type="EC" id="2.7.13.3" evidence="2"/>
<protein>
    <recommendedName>
        <fullName evidence="2">histidine kinase</fullName>
        <ecNumber evidence="2">2.7.13.3</ecNumber>
    </recommendedName>
</protein>
<feature type="domain" description="HPt" evidence="11">
    <location>
        <begin position="613"/>
        <end position="710"/>
    </location>
</feature>
<dbReference type="SMART" id="SM00448">
    <property type="entry name" value="REC"/>
    <property type="match status" value="1"/>
</dbReference>
<dbReference type="GO" id="GO:0000155">
    <property type="term" value="F:phosphorelay sensor kinase activity"/>
    <property type="evidence" value="ECO:0007669"/>
    <property type="project" value="InterPro"/>
</dbReference>
<keyword evidence="4" id="KW-0902">Two-component regulatory system</keyword>
<dbReference type="InterPro" id="IPR000700">
    <property type="entry name" value="PAS-assoc_C"/>
</dbReference>
<dbReference type="CDD" id="cd00130">
    <property type="entry name" value="PAS"/>
    <property type="match status" value="1"/>
</dbReference>
<evidence type="ECO:0000256" key="5">
    <source>
        <dbReference type="PROSITE-ProRule" id="PRU00110"/>
    </source>
</evidence>
<sequence length="715" mass="80597">MKNSSISPETQLGEIEQLLSIDHRQNHSVEEVLEKVIRYYETIIGCMPGNVYWLDKEGRAVGCNKNVLNMFGLNSIDEFKGLSFDEMRTIGRWSDDAAQSFKKDTLEVIATGLPKLNIEEPPIPHSDGRIIHFLTHRVPLFDDKKEIIGVVGISIDITERKQLEQALKEAKERAEAANQSKNEFMENMRHDIRTPLTGIVGFADLLKMEPDSNNVQEYAENLVASSHALLELLDEVLEAIRVSSGEIPKLKKKFNLFEVLEHVIRLNRAKAAQKKLSLSMHFDSSLPKYVIGDKVRLHRVALELLANALNFTDKGFVKLSVCLAKCDEQKLVIKLTVEDSGIGIPKDKQEEIYVQFKRLTPSYQGIYKGAGLGLAVVKQFIDELNGEIYVESEPLKGTCFTCFIPLQKPLLEDEFGVDSTLGATIVSANETTYAQQIKPAVTTNHRFRVLVVEDNAIAQTAARSILSKLNCEAEIAESGRAAIDLWKNDHYDVILMDIGLPDLDGYEVTHQIRVQELAKKTHVPIIALTAHVGDESKKRCIEAGMNAVLSKPLTIKNCEDMLDTFIPGRRSKAEDLAEKKNNISTLNPQEHWFQLSDFPLLDIEEGLKTLNDVDSLSEMLKFMLSESLPVDTEQLILAHQQGNWDKTQQLIHKIKGGAVYVGTTQLKMACQYFDQYWKSGERELLEPLYQHVLTIIENSKDAISDWLNKNYLPNT</sequence>
<evidence type="ECO:0000256" key="4">
    <source>
        <dbReference type="ARBA" id="ARBA00023012"/>
    </source>
</evidence>
<dbReference type="InterPro" id="IPR011006">
    <property type="entry name" value="CheY-like_superfamily"/>
</dbReference>
<evidence type="ECO:0000256" key="3">
    <source>
        <dbReference type="ARBA" id="ARBA00022553"/>
    </source>
</evidence>
<dbReference type="InterPro" id="IPR005467">
    <property type="entry name" value="His_kinase_dom"/>
</dbReference>
<dbReference type="PRINTS" id="PR00344">
    <property type="entry name" value="BCTRLSENSOR"/>
</dbReference>
<evidence type="ECO:0000259" key="8">
    <source>
        <dbReference type="PROSITE" id="PS50109"/>
    </source>
</evidence>
<dbReference type="Pfam" id="PF01627">
    <property type="entry name" value="Hpt"/>
    <property type="match status" value="1"/>
</dbReference>
<dbReference type="PANTHER" id="PTHR45339:SF5">
    <property type="entry name" value="HISTIDINE KINASE"/>
    <property type="match status" value="1"/>
</dbReference>
<dbReference type="NCBIfam" id="TIGR00229">
    <property type="entry name" value="sensory_box"/>
    <property type="match status" value="1"/>
</dbReference>
<dbReference type="Gene3D" id="3.40.50.2300">
    <property type="match status" value="1"/>
</dbReference>
<dbReference type="PROSITE" id="PS50110">
    <property type="entry name" value="RESPONSE_REGULATORY"/>
    <property type="match status" value="1"/>
</dbReference>
<feature type="modified residue" description="Phosphohistidine" evidence="5">
    <location>
        <position position="652"/>
    </location>
</feature>
<feature type="domain" description="PAC" evidence="10">
    <location>
        <begin position="117"/>
        <end position="169"/>
    </location>
</feature>
<comment type="catalytic activity">
    <reaction evidence="1">
        <text>ATP + protein L-histidine = ADP + protein N-phospho-L-histidine.</text>
        <dbReference type="EC" id="2.7.13.3"/>
    </reaction>
</comment>
<dbReference type="CDD" id="cd00082">
    <property type="entry name" value="HisKA"/>
    <property type="match status" value="1"/>
</dbReference>
<evidence type="ECO:0000313" key="12">
    <source>
        <dbReference type="EMBL" id="RAP35708.1"/>
    </source>
</evidence>
<evidence type="ECO:0000259" key="11">
    <source>
        <dbReference type="PROSITE" id="PS50894"/>
    </source>
</evidence>
<dbReference type="SUPFAM" id="SSF52172">
    <property type="entry name" value="CheY-like"/>
    <property type="match status" value="1"/>
</dbReference>
<dbReference type="SUPFAM" id="SSF47384">
    <property type="entry name" value="Homodimeric domain of signal transducing histidine kinase"/>
    <property type="match status" value="1"/>
</dbReference>
<evidence type="ECO:0000256" key="6">
    <source>
        <dbReference type="PROSITE-ProRule" id="PRU00169"/>
    </source>
</evidence>
<dbReference type="GO" id="GO:0005886">
    <property type="term" value="C:plasma membrane"/>
    <property type="evidence" value="ECO:0007669"/>
    <property type="project" value="UniProtKB-SubCell"/>
</dbReference>
<dbReference type="Pfam" id="PF00512">
    <property type="entry name" value="HisKA"/>
    <property type="match status" value="1"/>
</dbReference>
<gene>
    <name evidence="12" type="ORF">B1207_11515</name>
</gene>
<dbReference type="Gene3D" id="1.20.120.160">
    <property type="entry name" value="HPT domain"/>
    <property type="match status" value="1"/>
</dbReference>
<keyword evidence="12" id="KW-0418">Kinase</keyword>
<dbReference type="PROSITE" id="PS50113">
    <property type="entry name" value="PAC"/>
    <property type="match status" value="1"/>
</dbReference>